<dbReference type="Pfam" id="PF01739">
    <property type="entry name" value="CheR"/>
    <property type="match status" value="1"/>
</dbReference>
<feature type="domain" description="CheR-type methyltransferase" evidence="6">
    <location>
        <begin position="2"/>
        <end position="261"/>
    </location>
</feature>
<dbReference type="InterPro" id="IPR036804">
    <property type="entry name" value="CheR_N_sf"/>
</dbReference>
<dbReference type="Proteomes" id="UP001446205">
    <property type="component" value="Unassembled WGS sequence"/>
</dbReference>
<dbReference type="PANTHER" id="PTHR24422">
    <property type="entry name" value="CHEMOTAXIS PROTEIN METHYLTRANSFERASE"/>
    <property type="match status" value="1"/>
</dbReference>
<reference evidence="7 8" key="1">
    <citation type="submission" date="2024-04" db="EMBL/GenBank/DDBJ databases">
        <authorList>
            <person name="Abashina T."/>
            <person name="Shaikin A."/>
        </authorList>
    </citation>
    <scope>NUCLEOTIDE SEQUENCE [LARGE SCALE GENOMIC DNA]</scope>
    <source>
        <strain evidence="7 8">AAFK</strain>
    </source>
</reference>
<dbReference type="RefSeq" id="WP_341371602.1">
    <property type="nucleotide sequence ID" value="NZ_JBBPCO010000013.1"/>
</dbReference>
<dbReference type="EC" id="2.1.1.80" evidence="2"/>
<comment type="catalytic activity">
    <reaction evidence="1">
        <text>L-glutamyl-[protein] + S-adenosyl-L-methionine = [protein]-L-glutamate 5-O-methyl ester + S-adenosyl-L-homocysteine</text>
        <dbReference type="Rhea" id="RHEA:24452"/>
        <dbReference type="Rhea" id="RHEA-COMP:10208"/>
        <dbReference type="Rhea" id="RHEA-COMP:10311"/>
        <dbReference type="ChEBI" id="CHEBI:29973"/>
        <dbReference type="ChEBI" id="CHEBI:57856"/>
        <dbReference type="ChEBI" id="CHEBI:59789"/>
        <dbReference type="ChEBI" id="CHEBI:82795"/>
        <dbReference type="EC" id="2.1.1.80"/>
    </reaction>
</comment>
<gene>
    <name evidence="7" type="ORF">WOB96_12355</name>
</gene>
<dbReference type="InterPro" id="IPR000780">
    <property type="entry name" value="CheR_MeTrfase"/>
</dbReference>
<accession>A0ABU9DAJ5</accession>
<evidence type="ECO:0000256" key="5">
    <source>
        <dbReference type="ARBA" id="ARBA00022691"/>
    </source>
</evidence>
<name>A0ABU9DAJ5_9PROT</name>
<evidence type="ECO:0000313" key="8">
    <source>
        <dbReference type="Proteomes" id="UP001446205"/>
    </source>
</evidence>
<evidence type="ECO:0000256" key="1">
    <source>
        <dbReference type="ARBA" id="ARBA00001541"/>
    </source>
</evidence>
<evidence type="ECO:0000313" key="7">
    <source>
        <dbReference type="EMBL" id="MEK8090546.1"/>
    </source>
</evidence>
<dbReference type="EMBL" id="JBBPCO010000013">
    <property type="protein sequence ID" value="MEK8090546.1"/>
    <property type="molecule type" value="Genomic_DNA"/>
</dbReference>
<keyword evidence="4" id="KW-0808">Transferase</keyword>
<evidence type="ECO:0000256" key="2">
    <source>
        <dbReference type="ARBA" id="ARBA00012534"/>
    </source>
</evidence>
<dbReference type="SMART" id="SM00138">
    <property type="entry name" value="MeTrc"/>
    <property type="match status" value="1"/>
</dbReference>
<dbReference type="SUPFAM" id="SSF47757">
    <property type="entry name" value="Chemotaxis receptor methyltransferase CheR, N-terminal domain"/>
    <property type="match status" value="1"/>
</dbReference>
<dbReference type="PROSITE" id="PS50123">
    <property type="entry name" value="CHER"/>
    <property type="match status" value="1"/>
</dbReference>
<sequence length="284" mass="31735">MQSSTQLALSDSAFGRLRQQIEKRSGLHFPEEKRYLLENRLGQRLKDLALHSFDAYASHLASLDGADGEWDVLLNLVTTRETYFFREASQLDLITRELLPQLLPAKRQRGDSNLRVFSAACSSGDEAYTLAILLQESSGLPIGLRWEVTGMDISPQAIQQAQAAIYGTYALRHLPAGMLQKHFQEVPGQGWQPVSQLRQRVSFRRGNLMDPLQVRTSGLHDIILCRNVLIYFDAEARRSILTNLAASLAPGGFLLTGFSETPKDGVPGLEVRRFGVHTVYQKAL</sequence>
<dbReference type="CDD" id="cd02440">
    <property type="entry name" value="AdoMet_MTases"/>
    <property type="match status" value="1"/>
</dbReference>
<evidence type="ECO:0000256" key="3">
    <source>
        <dbReference type="ARBA" id="ARBA00022603"/>
    </source>
</evidence>
<dbReference type="PRINTS" id="PR00996">
    <property type="entry name" value="CHERMTFRASE"/>
</dbReference>
<dbReference type="Pfam" id="PF03705">
    <property type="entry name" value="CheR_N"/>
    <property type="match status" value="1"/>
</dbReference>
<dbReference type="InterPro" id="IPR050903">
    <property type="entry name" value="Bact_Chemotaxis_MeTrfase"/>
</dbReference>
<keyword evidence="3" id="KW-0489">Methyltransferase</keyword>
<comment type="caution">
    <text evidence="7">The sequence shown here is derived from an EMBL/GenBank/DDBJ whole genome shotgun (WGS) entry which is preliminary data.</text>
</comment>
<evidence type="ECO:0000259" key="6">
    <source>
        <dbReference type="PROSITE" id="PS50123"/>
    </source>
</evidence>
<dbReference type="InterPro" id="IPR022642">
    <property type="entry name" value="CheR_C"/>
</dbReference>
<dbReference type="Gene3D" id="3.40.50.150">
    <property type="entry name" value="Vaccinia Virus protein VP39"/>
    <property type="match status" value="1"/>
</dbReference>
<dbReference type="InterPro" id="IPR022641">
    <property type="entry name" value="CheR_N"/>
</dbReference>
<keyword evidence="8" id="KW-1185">Reference proteome</keyword>
<evidence type="ECO:0000256" key="4">
    <source>
        <dbReference type="ARBA" id="ARBA00022679"/>
    </source>
</evidence>
<dbReference type="Gene3D" id="1.10.155.10">
    <property type="entry name" value="Chemotaxis receptor methyltransferase CheR, N-terminal domain"/>
    <property type="match status" value="1"/>
</dbReference>
<proteinExistence type="predicted"/>
<dbReference type="PANTHER" id="PTHR24422:SF10">
    <property type="entry name" value="CHEMOTAXIS PROTEIN METHYLTRANSFERASE 2"/>
    <property type="match status" value="1"/>
</dbReference>
<organism evidence="7 8">
    <name type="scientific">Thermithiobacillus plumbiphilus</name>
    <dbReference type="NCBI Taxonomy" id="1729899"/>
    <lineage>
        <taxon>Bacteria</taxon>
        <taxon>Pseudomonadati</taxon>
        <taxon>Pseudomonadota</taxon>
        <taxon>Acidithiobacillia</taxon>
        <taxon>Acidithiobacillales</taxon>
        <taxon>Thermithiobacillaceae</taxon>
        <taxon>Thermithiobacillus</taxon>
    </lineage>
</organism>
<keyword evidence="5" id="KW-0949">S-adenosyl-L-methionine</keyword>
<dbReference type="InterPro" id="IPR029063">
    <property type="entry name" value="SAM-dependent_MTases_sf"/>
</dbReference>
<protein>
    <recommendedName>
        <fullName evidence="2">protein-glutamate O-methyltransferase</fullName>
        <ecNumber evidence="2">2.1.1.80</ecNumber>
    </recommendedName>
</protein>
<dbReference type="SUPFAM" id="SSF53335">
    <property type="entry name" value="S-adenosyl-L-methionine-dependent methyltransferases"/>
    <property type="match status" value="1"/>
</dbReference>